<gene>
    <name evidence="2" type="ORF">SCLCIDRAFT_1209245</name>
</gene>
<dbReference type="OrthoDB" id="3184250at2759"/>
<accession>A0A0C3E6K5</accession>
<dbReference type="Proteomes" id="UP000053989">
    <property type="component" value="Unassembled WGS sequence"/>
</dbReference>
<evidence type="ECO:0000256" key="1">
    <source>
        <dbReference type="SAM" id="MobiDB-lite"/>
    </source>
</evidence>
<dbReference type="EMBL" id="KN822009">
    <property type="protein sequence ID" value="KIM68430.1"/>
    <property type="molecule type" value="Genomic_DNA"/>
</dbReference>
<keyword evidence="3" id="KW-1185">Reference proteome</keyword>
<dbReference type="AlphaFoldDB" id="A0A0C3E6K5"/>
<feature type="compositionally biased region" description="Basic and acidic residues" evidence="1">
    <location>
        <begin position="89"/>
        <end position="101"/>
    </location>
</feature>
<evidence type="ECO:0000313" key="3">
    <source>
        <dbReference type="Proteomes" id="UP000053989"/>
    </source>
</evidence>
<name>A0A0C3E6K5_9AGAM</name>
<reference evidence="2 3" key="1">
    <citation type="submission" date="2014-04" db="EMBL/GenBank/DDBJ databases">
        <authorList>
            <consortium name="DOE Joint Genome Institute"/>
            <person name="Kuo A."/>
            <person name="Kohler A."/>
            <person name="Nagy L.G."/>
            <person name="Floudas D."/>
            <person name="Copeland A."/>
            <person name="Barry K.W."/>
            <person name="Cichocki N."/>
            <person name="Veneault-Fourrey C."/>
            <person name="LaButti K."/>
            <person name="Lindquist E.A."/>
            <person name="Lipzen A."/>
            <person name="Lundell T."/>
            <person name="Morin E."/>
            <person name="Murat C."/>
            <person name="Sun H."/>
            <person name="Tunlid A."/>
            <person name="Henrissat B."/>
            <person name="Grigoriev I.V."/>
            <person name="Hibbett D.S."/>
            <person name="Martin F."/>
            <person name="Nordberg H.P."/>
            <person name="Cantor M.N."/>
            <person name="Hua S.X."/>
        </authorList>
    </citation>
    <scope>NUCLEOTIDE SEQUENCE [LARGE SCALE GENOMIC DNA]</scope>
    <source>
        <strain evidence="2 3">Foug A</strain>
    </source>
</reference>
<dbReference type="HOGENOM" id="CLU_1019656_0_0_1"/>
<protein>
    <submittedName>
        <fullName evidence="2">Uncharacterized protein</fullName>
    </submittedName>
</protein>
<dbReference type="InParanoid" id="A0A0C3E6K5"/>
<reference evidence="3" key="2">
    <citation type="submission" date="2015-01" db="EMBL/GenBank/DDBJ databases">
        <title>Evolutionary Origins and Diversification of the Mycorrhizal Mutualists.</title>
        <authorList>
            <consortium name="DOE Joint Genome Institute"/>
            <consortium name="Mycorrhizal Genomics Consortium"/>
            <person name="Kohler A."/>
            <person name="Kuo A."/>
            <person name="Nagy L.G."/>
            <person name="Floudas D."/>
            <person name="Copeland A."/>
            <person name="Barry K.W."/>
            <person name="Cichocki N."/>
            <person name="Veneault-Fourrey C."/>
            <person name="LaButti K."/>
            <person name="Lindquist E.A."/>
            <person name="Lipzen A."/>
            <person name="Lundell T."/>
            <person name="Morin E."/>
            <person name="Murat C."/>
            <person name="Riley R."/>
            <person name="Ohm R."/>
            <person name="Sun H."/>
            <person name="Tunlid A."/>
            <person name="Henrissat B."/>
            <person name="Grigoriev I.V."/>
            <person name="Hibbett D.S."/>
            <person name="Martin F."/>
        </authorList>
    </citation>
    <scope>NUCLEOTIDE SEQUENCE [LARGE SCALE GENOMIC DNA]</scope>
    <source>
        <strain evidence="3">Foug A</strain>
    </source>
</reference>
<organism evidence="2 3">
    <name type="scientific">Scleroderma citrinum Foug A</name>
    <dbReference type="NCBI Taxonomy" id="1036808"/>
    <lineage>
        <taxon>Eukaryota</taxon>
        <taxon>Fungi</taxon>
        <taxon>Dikarya</taxon>
        <taxon>Basidiomycota</taxon>
        <taxon>Agaricomycotina</taxon>
        <taxon>Agaricomycetes</taxon>
        <taxon>Agaricomycetidae</taxon>
        <taxon>Boletales</taxon>
        <taxon>Sclerodermatineae</taxon>
        <taxon>Sclerodermataceae</taxon>
        <taxon>Scleroderma</taxon>
    </lineage>
</organism>
<proteinExistence type="predicted"/>
<feature type="region of interest" description="Disordered" evidence="1">
    <location>
        <begin position="87"/>
        <end position="252"/>
    </location>
</feature>
<evidence type="ECO:0000313" key="2">
    <source>
        <dbReference type="EMBL" id="KIM68430.1"/>
    </source>
</evidence>
<dbReference type="STRING" id="1036808.A0A0C3E6K5"/>
<sequence>MPMISVNHLAFTSPNAVSDLADDDLEKAIDKVGRTARRTVDTHIKNALSKPRLATSLRRMTAVFNFISDLPKVTLLDEVSDLQISEPISKLKEPSSDRPKYTAEPTPESNNAPPTHRDSKIDVSVARGRSPITADVTMDSATESEEEGPPIAPEHASHPAANTEHAETRPQSENASRGASTAPGVAQSRSVTKLPPSDSESSPARPTKKAKASTSSDEDSEEERKRLVAQIRSGAAPARGAHQPLRRGGKRF</sequence>